<feature type="transmembrane region" description="Helical" evidence="6">
    <location>
        <begin position="12"/>
        <end position="35"/>
    </location>
</feature>
<dbReference type="Gene3D" id="1.20.140.150">
    <property type="match status" value="1"/>
</dbReference>
<dbReference type="WBParaSite" id="ACRNAN_scaffold789.g27105.t1">
    <property type="protein sequence ID" value="ACRNAN_scaffold789.g27105.t1"/>
    <property type="gene ID" value="ACRNAN_scaffold789.g27105"/>
</dbReference>
<evidence type="ECO:0000256" key="1">
    <source>
        <dbReference type="ARBA" id="ARBA00004141"/>
    </source>
</evidence>
<feature type="compositionally biased region" description="Polar residues" evidence="5">
    <location>
        <begin position="235"/>
        <end position="253"/>
    </location>
</feature>
<accession>A0A914EF79</accession>
<dbReference type="AlphaFoldDB" id="A0A914EF79"/>
<reference evidence="8" key="1">
    <citation type="submission" date="2022-11" db="UniProtKB">
        <authorList>
            <consortium name="WormBaseParasite"/>
        </authorList>
    </citation>
    <scope>IDENTIFICATION</scope>
</reference>
<evidence type="ECO:0000256" key="4">
    <source>
        <dbReference type="ARBA" id="ARBA00023136"/>
    </source>
</evidence>
<feature type="region of interest" description="Disordered" evidence="5">
    <location>
        <begin position="235"/>
        <end position="275"/>
    </location>
</feature>
<dbReference type="Pfam" id="PF10242">
    <property type="entry name" value="L_HMGIC_fpl"/>
    <property type="match status" value="1"/>
</dbReference>
<dbReference type="PANTHER" id="PTHR12489:SF16">
    <property type="entry name" value="LHFPL TETRASPAN SUBFAMILY MEMBER 6 PROTEIN-RELATED"/>
    <property type="match status" value="1"/>
</dbReference>
<evidence type="ECO:0000256" key="3">
    <source>
        <dbReference type="ARBA" id="ARBA00022989"/>
    </source>
</evidence>
<dbReference type="Proteomes" id="UP000887540">
    <property type="component" value="Unplaced"/>
</dbReference>
<feature type="transmembrane region" description="Helical" evidence="6">
    <location>
        <begin position="85"/>
        <end position="112"/>
    </location>
</feature>
<dbReference type="PANTHER" id="PTHR12489">
    <property type="entry name" value="LIPOMA HMGIC FUSION PARTNER-LIKE PROTEIN"/>
    <property type="match status" value="1"/>
</dbReference>
<name>A0A914EF79_9BILA</name>
<sequence>MINTGLSVLGYWWVCLSILATSCVVVGFYIPHWIIGAINLNGRKNSVYFGSFRRCNYPIFDQTIKHFRMEFLCGRYSSFSDIPSIYWQIASISIGCGCVLAVVVVFMLIPSCCIKHIVSKNSSILFGLIQVVAAVGISSGCVIYPLGWDNPEIRDACGTYSGRYLLGECQLGWAYISMLTGSALLLVCGGLSICGGRELDPPRSRSTLRIRDGRYFSFDADTLIDTNLKHFTRSQSQPLVSNRKSSRSGSQQLVAAPSTRASKHRLRHGPAPFDV</sequence>
<evidence type="ECO:0000256" key="5">
    <source>
        <dbReference type="SAM" id="MobiDB-lite"/>
    </source>
</evidence>
<feature type="transmembrane region" description="Helical" evidence="6">
    <location>
        <begin position="124"/>
        <end position="146"/>
    </location>
</feature>
<keyword evidence="2 6" id="KW-0812">Transmembrane</keyword>
<evidence type="ECO:0000256" key="2">
    <source>
        <dbReference type="ARBA" id="ARBA00022692"/>
    </source>
</evidence>
<comment type="subcellular location">
    <subcellularLocation>
        <location evidence="1">Membrane</location>
        <topology evidence="1">Multi-pass membrane protein</topology>
    </subcellularLocation>
</comment>
<keyword evidence="7" id="KW-1185">Reference proteome</keyword>
<evidence type="ECO:0000256" key="6">
    <source>
        <dbReference type="SAM" id="Phobius"/>
    </source>
</evidence>
<dbReference type="InterPro" id="IPR019372">
    <property type="entry name" value="LHFPL"/>
</dbReference>
<evidence type="ECO:0000313" key="7">
    <source>
        <dbReference type="Proteomes" id="UP000887540"/>
    </source>
</evidence>
<evidence type="ECO:0000313" key="8">
    <source>
        <dbReference type="WBParaSite" id="ACRNAN_scaffold789.g27105.t1"/>
    </source>
</evidence>
<organism evidence="7 8">
    <name type="scientific">Acrobeloides nanus</name>
    <dbReference type="NCBI Taxonomy" id="290746"/>
    <lineage>
        <taxon>Eukaryota</taxon>
        <taxon>Metazoa</taxon>
        <taxon>Ecdysozoa</taxon>
        <taxon>Nematoda</taxon>
        <taxon>Chromadorea</taxon>
        <taxon>Rhabditida</taxon>
        <taxon>Tylenchina</taxon>
        <taxon>Cephalobomorpha</taxon>
        <taxon>Cephaloboidea</taxon>
        <taxon>Cephalobidae</taxon>
        <taxon>Acrobeloides</taxon>
    </lineage>
</organism>
<proteinExistence type="predicted"/>
<keyword evidence="3 6" id="KW-1133">Transmembrane helix</keyword>
<protein>
    <submittedName>
        <fullName evidence="8">Uncharacterized protein</fullName>
    </submittedName>
</protein>
<dbReference type="GO" id="GO:0016020">
    <property type="term" value="C:membrane"/>
    <property type="evidence" value="ECO:0007669"/>
    <property type="project" value="UniProtKB-SubCell"/>
</dbReference>
<feature type="transmembrane region" description="Helical" evidence="6">
    <location>
        <begin position="173"/>
        <end position="195"/>
    </location>
</feature>
<keyword evidence="4 6" id="KW-0472">Membrane</keyword>